<dbReference type="Pfam" id="PF07990">
    <property type="entry name" value="NABP"/>
    <property type="match status" value="1"/>
</dbReference>
<organism evidence="3 4">
    <name type="scientific">Protea cynaroides</name>
    <dbReference type="NCBI Taxonomy" id="273540"/>
    <lineage>
        <taxon>Eukaryota</taxon>
        <taxon>Viridiplantae</taxon>
        <taxon>Streptophyta</taxon>
        <taxon>Embryophyta</taxon>
        <taxon>Tracheophyta</taxon>
        <taxon>Spermatophyta</taxon>
        <taxon>Magnoliopsida</taxon>
        <taxon>Proteales</taxon>
        <taxon>Proteaceae</taxon>
        <taxon>Protea</taxon>
    </lineage>
</organism>
<dbReference type="InterPro" id="IPR012940">
    <property type="entry name" value="NABP"/>
</dbReference>
<dbReference type="GO" id="GO:0005682">
    <property type="term" value="C:U5 snRNP"/>
    <property type="evidence" value="ECO:0007669"/>
    <property type="project" value="TreeGrafter"/>
</dbReference>
<dbReference type="GO" id="GO:0097157">
    <property type="term" value="F:pre-mRNA intronic binding"/>
    <property type="evidence" value="ECO:0007669"/>
    <property type="project" value="TreeGrafter"/>
</dbReference>
<dbReference type="SUPFAM" id="SSF53098">
    <property type="entry name" value="Ribonuclease H-like"/>
    <property type="match status" value="1"/>
</dbReference>
<evidence type="ECO:0000313" key="4">
    <source>
        <dbReference type="Proteomes" id="UP001141806"/>
    </source>
</evidence>
<comment type="caution">
    <text evidence="3">The sequence shown here is derived from an EMBL/GenBank/DDBJ whole genome shotgun (WGS) entry which is preliminary data.</text>
</comment>
<proteinExistence type="predicted"/>
<evidence type="ECO:0000259" key="2">
    <source>
        <dbReference type="Pfam" id="PF07990"/>
    </source>
</evidence>
<feature type="domain" description="Nucleic acid binding NABP" evidence="2">
    <location>
        <begin position="159"/>
        <end position="206"/>
    </location>
</feature>
<dbReference type="InterPro" id="IPR012337">
    <property type="entry name" value="RNaseH-like_sf"/>
</dbReference>
<evidence type="ECO:0000256" key="1">
    <source>
        <dbReference type="SAM" id="MobiDB-lite"/>
    </source>
</evidence>
<dbReference type="GO" id="GO:0030623">
    <property type="term" value="F:U5 snRNA binding"/>
    <property type="evidence" value="ECO:0007669"/>
    <property type="project" value="TreeGrafter"/>
</dbReference>
<feature type="region of interest" description="Disordered" evidence="1">
    <location>
        <begin position="144"/>
        <end position="173"/>
    </location>
</feature>
<evidence type="ECO:0000313" key="3">
    <source>
        <dbReference type="EMBL" id="KAJ4963352.1"/>
    </source>
</evidence>
<reference evidence="3" key="1">
    <citation type="journal article" date="2023" name="Plant J.">
        <title>The genome of the king protea, Protea cynaroides.</title>
        <authorList>
            <person name="Chang J."/>
            <person name="Duong T.A."/>
            <person name="Schoeman C."/>
            <person name="Ma X."/>
            <person name="Roodt D."/>
            <person name="Barker N."/>
            <person name="Li Z."/>
            <person name="Van de Peer Y."/>
            <person name="Mizrachi E."/>
        </authorList>
    </citation>
    <scope>NUCLEOTIDE SEQUENCE</scope>
    <source>
        <tissue evidence="3">Young leaves</tissue>
    </source>
</reference>
<gene>
    <name evidence="3" type="ORF">NE237_023291</name>
</gene>
<dbReference type="GO" id="GO:0071013">
    <property type="term" value="C:catalytic step 2 spliceosome"/>
    <property type="evidence" value="ECO:0007669"/>
    <property type="project" value="TreeGrafter"/>
</dbReference>
<accession>A0A9Q0HBG6</accession>
<dbReference type="AlphaFoldDB" id="A0A9Q0HBG6"/>
<name>A0A9Q0HBG6_9MAGN</name>
<dbReference type="EMBL" id="JAMYWD010000008">
    <property type="protein sequence ID" value="KAJ4963352.1"/>
    <property type="molecule type" value="Genomic_DNA"/>
</dbReference>
<dbReference type="InterPro" id="IPR027652">
    <property type="entry name" value="PRP8"/>
</dbReference>
<dbReference type="OrthoDB" id="2143914at2759"/>
<dbReference type="GO" id="GO:0000244">
    <property type="term" value="P:spliceosomal tri-snRNP complex assembly"/>
    <property type="evidence" value="ECO:0007669"/>
    <property type="project" value="TreeGrafter"/>
</dbReference>
<dbReference type="PANTHER" id="PTHR11140">
    <property type="entry name" value="PRE-MRNA SPLICING FACTOR PRP8"/>
    <property type="match status" value="1"/>
</dbReference>
<protein>
    <recommendedName>
        <fullName evidence="2">Nucleic acid binding NABP domain-containing protein</fullName>
    </recommendedName>
</protein>
<dbReference type="GO" id="GO:0030620">
    <property type="term" value="F:U2 snRNA binding"/>
    <property type="evidence" value="ECO:0007669"/>
    <property type="project" value="TreeGrafter"/>
</dbReference>
<sequence>MVGYNNKKCWPRDARMRLMKHDVNLGRSVFWDMKNRLPRSITTLEWENSFVSVYSKDNPNLLFSMYEGQVRPTPLSGNLSCPVSWSAFDEVVEPIGISDPQLKQLRNGVESVEGLHSGTSAPGLVRVQSFGSFFSQPFASAVGSSLSRNATPEPQLVGRPPAPGLPPMGGRFSGAEKKVAGANAFNSISSNMGGTADIAATLSGLRGPGDAAFSVSSSNVNLDVTGSTRRNSFPPEMALPVTAKRSLESPRQPWCHGVPLHGLVSTDSRLNGEANKMFSSLPTCEFGGYNAEVGKQHDVPGASLYIEDLNFGRLYYEPPQLMDLTMGLPNGRVSGAESFIRMSNSPVCCSTPPSQSQV</sequence>
<dbReference type="PANTHER" id="PTHR11140:SF0">
    <property type="entry name" value="PRE-MRNA-PROCESSING-SPLICING FACTOR 8"/>
    <property type="match status" value="1"/>
</dbReference>
<keyword evidence="4" id="KW-1185">Reference proteome</keyword>
<dbReference type="Proteomes" id="UP001141806">
    <property type="component" value="Unassembled WGS sequence"/>
</dbReference>
<dbReference type="GO" id="GO:0017070">
    <property type="term" value="F:U6 snRNA binding"/>
    <property type="evidence" value="ECO:0007669"/>
    <property type="project" value="TreeGrafter"/>
</dbReference>
<dbReference type="GO" id="GO:0030619">
    <property type="term" value="F:U1 snRNA binding"/>
    <property type="evidence" value="ECO:0007669"/>
    <property type="project" value="TreeGrafter"/>
</dbReference>